<proteinExistence type="predicted"/>
<comment type="caution">
    <text evidence="1">The sequence shown here is derived from an EMBL/GenBank/DDBJ whole genome shotgun (WGS) entry which is preliminary data.</text>
</comment>
<name>A0ABN2ZCL2_9ACTN</name>
<dbReference type="Proteomes" id="UP001501771">
    <property type="component" value="Unassembled WGS sequence"/>
</dbReference>
<keyword evidence="2" id="KW-1185">Reference proteome</keyword>
<evidence type="ECO:0000313" key="2">
    <source>
        <dbReference type="Proteomes" id="UP001501771"/>
    </source>
</evidence>
<protein>
    <submittedName>
        <fullName evidence="1">Uncharacterized protein</fullName>
    </submittedName>
</protein>
<sequence length="104" mass="10309">MHLRLDALGTGSLRHASGLGYRVKPLVGQLSDGVGGAGLAGNGAELVDPAGGLAFQLRCEGPTAASRTMPKAWAGVGLVLALRSVGASVVPIALPPWFAVPAAA</sequence>
<reference evidence="1 2" key="1">
    <citation type="journal article" date="2019" name="Int. J. Syst. Evol. Microbiol.">
        <title>The Global Catalogue of Microorganisms (GCM) 10K type strain sequencing project: providing services to taxonomists for standard genome sequencing and annotation.</title>
        <authorList>
            <consortium name="The Broad Institute Genomics Platform"/>
            <consortium name="The Broad Institute Genome Sequencing Center for Infectious Disease"/>
            <person name="Wu L."/>
            <person name="Ma J."/>
        </authorList>
    </citation>
    <scope>NUCLEOTIDE SEQUENCE [LARGE SCALE GENOMIC DNA]</scope>
    <source>
        <strain evidence="1 2">JCM 16022</strain>
    </source>
</reference>
<evidence type="ECO:0000313" key="1">
    <source>
        <dbReference type="EMBL" id="GAA2139959.1"/>
    </source>
</evidence>
<accession>A0ABN2ZCL2</accession>
<dbReference type="EMBL" id="BAAAQR010000002">
    <property type="protein sequence ID" value="GAA2139959.1"/>
    <property type="molecule type" value="Genomic_DNA"/>
</dbReference>
<gene>
    <name evidence="1" type="ORF">GCM10009844_09200</name>
</gene>
<organism evidence="1 2">
    <name type="scientific">Nocardioides koreensis</name>
    <dbReference type="NCBI Taxonomy" id="433651"/>
    <lineage>
        <taxon>Bacteria</taxon>
        <taxon>Bacillati</taxon>
        <taxon>Actinomycetota</taxon>
        <taxon>Actinomycetes</taxon>
        <taxon>Propionibacteriales</taxon>
        <taxon>Nocardioidaceae</taxon>
        <taxon>Nocardioides</taxon>
    </lineage>
</organism>